<dbReference type="NCBIfam" id="NF033788">
    <property type="entry name" value="HTH_metalloreg"/>
    <property type="match status" value="1"/>
</dbReference>
<dbReference type="PANTHER" id="PTHR33154:SF18">
    <property type="entry name" value="ARSENICAL RESISTANCE OPERON REPRESSOR"/>
    <property type="match status" value="1"/>
</dbReference>
<keyword evidence="6" id="KW-1185">Reference proteome</keyword>
<dbReference type="RefSeq" id="WP_095135113.1">
    <property type="nucleotide sequence ID" value="NZ_NIBG01000022.1"/>
</dbReference>
<dbReference type="EMBL" id="NIBG01000022">
    <property type="protein sequence ID" value="PAB57888.1"/>
    <property type="molecule type" value="Genomic_DNA"/>
</dbReference>
<dbReference type="InterPro" id="IPR051081">
    <property type="entry name" value="HTH_MetalResp_TranReg"/>
</dbReference>
<evidence type="ECO:0000256" key="3">
    <source>
        <dbReference type="ARBA" id="ARBA00023163"/>
    </source>
</evidence>
<feature type="domain" description="HTH arsR-type" evidence="4">
    <location>
        <begin position="1"/>
        <end position="89"/>
    </location>
</feature>
<protein>
    <submittedName>
        <fullName evidence="5">Transcriptional regulator</fullName>
    </submittedName>
</protein>
<accession>A0A267MG52</accession>
<dbReference type="PANTHER" id="PTHR33154">
    <property type="entry name" value="TRANSCRIPTIONAL REGULATOR, ARSR FAMILY"/>
    <property type="match status" value="1"/>
</dbReference>
<comment type="caution">
    <text evidence="5">The sequence shown here is derived from an EMBL/GenBank/DDBJ whole genome shotgun (WGS) entry which is preliminary data.</text>
</comment>
<dbReference type="GO" id="GO:0003700">
    <property type="term" value="F:DNA-binding transcription factor activity"/>
    <property type="evidence" value="ECO:0007669"/>
    <property type="project" value="InterPro"/>
</dbReference>
<evidence type="ECO:0000256" key="1">
    <source>
        <dbReference type="ARBA" id="ARBA00023015"/>
    </source>
</evidence>
<dbReference type="CDD" id="cd00090">
    <property type="entry name" value="HTH_ARSR"/>
    <property type="match status" value="1"/>
</dbReference>
<gene>
    <name evidence="5" type="ORF">CCE28_17695</name>
</gene>
<keyword evidence="1" id="KW-0805">Transcription regulation</keyword>
<dbReference type="OrthoDB" id="9798835at2"/>
<dbReference type="PROSITE" id="PS50987">
    <property type="entry name" value="HTH_ARSR_2"/>
    <property type="match status" value="1"/>
</dbReference>
<keyword evidence="3" id="KW-0804">Transcription</keyword>
<dbReference type="PRINTS" id="PR00778">
    <property type="entry name" value="HTHARSR"/>
</dbReference>
<dbReference type="InterPro" id="IPR036390">
    <property type="entry name" value="WH_DNA-bd_sf"/>
</dbReference>
<keyword evidence="2" id="KW-0238">DNA-binding</keyword>
<evidence type="ECO:0000313" key="5">
    <source>
        <dbReference type="EMBL" id="PAB57888.1"/>
    </source>
</evidence>
<dbReference type="SMART" id="SM00418">
    <property type="entry name" value="HTH_ARSR"/>
    <property type="match status" value="1"/>
</dbReference>
<dbReference type="Proteomes" id="UP000216024">
    <property type="component" value="Unassembled WGS sequence"/>
</dbReference>
<name>A0A267MG52_9FIRM</name>
<dbReference type="InterPro" id="IPR001845">
    <property type="entry name" value="HTH_ArsR_DNA-bd_dom"/>
</dbReference>
<proteinExistence type="predicted"/>
<evidence type="ECO:0000259" key="4">
    <source>
        <dbReference type="PROSITE" id="PS50987"/>
    </source>
</evidence>
<dbReference type="InterPro" id="IPR011991">
    <property type="entry name" value="ArsR-like_HTH"/>
</dbReference>
<dbReference type="Gene3D" id="1.10.10.10">
    <property type="entry name" value="Winged helix-like DNA-binding domain superfamily/Winged helix DNA-binding domain"/>
    <property type="match status" value="1"/>
</dbReference>
<dbReference type="InterPro" id="IPR036388">
    <property type="entry name" value="WH-like_DNA-bd_sf"/>
</dbReference>
<dbReference type="Pfam" id="PF01022">
    <property type="entry name" value="HTH_5"/>
    <property type="match status" value="1"/>
</dbReference>
<evidence type="ECO:0000256" key="2">
    <source>
        <dbReference type="ARBA" id="ARBA00023125"/>
    </source>
</evidence>
<sequence>MIKLFKALGDENRLRILNLLMYDELCVCEIEVLLEMTQSNVSRHLSKLKDVNLISSSKDAQWVHYKLNSKFEEKNQLIIEFLKERFKIDPLYENDTNRYLKYKENNLNCQFITEDKEKVLNMIK</sequence>
<evidence type="ECO:0000313" key="6">
    <source>
        <dbReference type="Proteomes" id="UP000216024"/>
    </source>
</evidence>
<dbReference type="GO" id="GO:0003677">
    <property type="term" value="F:DNA binding"/>
    <property type="evidence" value="ECO:0007669"/>
    <property type="project" value="UniProtKB-KW"/>
</dbReference>
<dbReference type="SUPFAM" id="SSF46785">
    <property type="entry name" value="Winged helix' DNA-binding domain"/>
    <property type="match status" value="1"/>
</dbReference>
<dbReference type="AlphaFoldDB" id="A0A267MG52"/>
<reference evidence="5 6" key="1">
    <citation type="submission" date="2017-06" db="EMBL/GenBank/DDBJ databases">
        <title>Draft genome sequence of anaerobic fermentative bacterium Anaeromicrobium sediminis DY2726D isolated from West Pacific Ocean sediments.</title>
        <authorList>
            <person name="Zeng X."/>
        </authorList>
    </citation>
    <scope>NUCLEOTIDE SEQUENCE [LARGE SCALE GENOMIC DNA]</scope>
    <source>
        <strain evidence="5 6">DY2726D</strain>
    </source>
</reference>
<organism evidence="5 6">
    <name type="scientific">Anaeromicrobium sediminis</name>
    <dbReference type="NCBI Taxonomy" id="1478221"/>
    <lineage>
        <taxon>Bacteria</taxon>
        <taxon>Bacillati</taxon>
        <taxon>Bacillota</taxon>
        <taxon>Clostridia</taxon>
        <taxon>Peptostreptococcales</taxon>
        <taxon>Thermotaleaceae</taxon>
        <taxon>Anaeromicrobium</taxon>
    </lineage>
</organism>